<dbReference type="HOGENOM" id="CLU_911417_0_0_6"/>
<dbReference type="RefSeq" id="WP_014108960.1">
    <property type="nucleotide sequence ID" value="NC_016041.1"/>
</dbReference>
<keyword evidence="2" id="KW-1185">Reference proteome</keyword>
<dbReference type="STRING" id="1085623.GNIT_1977"/>
<evidence type="ECO:0000313" key="1">
    <source>
        <dbReference type="EMBL" id="AEP30086.1"/>
    </source>
</evidence>
<organism evidence="1 2">
    <name type="scientific">Glaciecola nitratireducens (strain JCM 12485 / KCTC 12276 / FR1064)</name>
    <dbReference type="NCBI Taxonomy" id="1085623"/>
    <lineage>
        <taxon>Bacteria</taxon>
        <taxon>Pseudomonadati</taxon>
        <taxon>Pseudomonadota</taxon>
        <taxon>Gammaproteobacteria</taxon>
        <taxon>Alteromonadales</taxon>
        <taxon>Alteromonadaceae</taxon>
        <taxon>Brumicola</taxon>
    </lineage>
</organism>
<evidence type="ECO:0000313" key="2">
    <source>
        <dbReference type="Proteomes" id="UP000009282"/>
    </source>
</evidence>
<sequence>MYEVGQYFDYCMPQRAWKCITTNKALSNKALIAISRRLCALRIINNAAFLKTMLIGFALLMLNACGSGTSDAAMLSPMQMPSSQIRLYQLGDMLEFSGDVRISKRDEPIFISNVTVLAEFKPGRLRYQDKKVFTLRTITTFLATGEQQIDTQDIWQEPSGQLFELSNKYGNEYVVGTVFDKGLLAIPIPLINLDKKSIDFFSLYGGAASGPITEGNREISVEVAHSIPTALGNYKANKITHKESYKYLFTYVNNKRGTTVATDRSLWVSPDKGILKKVEVRRVLSASGALLSESQWELDIKSINF</sequence>
<name>G4QKM0_GLANF</name>
<dbReference type="Proteomes" id="UP000009282">
    <property type="component" value="Chromosome"/>
</dbReference>
<accession>G4QKM0</accession>
<dbReference type="AlphaFoldDB" id="G4QKM0"/>
<dbReference type="EMBL" id="CP003060">
    <property type="protein sequence ID" value="AEP30086.1"/>
    <property type="molecule type" value="Genomic_DNA"/>
</dbReference>
<dbReference type="KEGG" id="gni:GNIT_1977"/>
<reference evidence="1 2" key="1">
    <citation type="journal article" date="2011" name="J. Bacteriol.">
        <title>Complete genome sequence of seawater bacterium Glaciecola nitratireducens FR1064T.</title>
        <authorList>
            <person name="Bian F."/>
            <person name="Qin Q.L."/>
            <person name="Xie B.B."/>
            <person name="Shu Y.L."/>
            <person name="Zhang X.Y."/>
            <person name="Yu Y."/>
            <person name="Chen B."/>
            <person name="Chen X.L."/>
            <person name="Zhou B.C."/>
            <person name="Zhang Y.Z."/>
        </authorList>
    </citation>
    <scope>NUCLEOTIDE SEQUENCE [LARGE SCALE GENOMIC DNA]</scope>
    <source>
        <strain evidence="2">JCM 12485 / KCTC 12276 / FR1064</strain>
    </source>
</reference>
<gene>
    <name evidence="1" type="ordered locus">GNIT_1977</name>
</gene>
<protein>
    <submittedName>
        <fullName evidence="1">Uncharacterized protein</fullName>
    </submittedName>
</protein>
<proteinExistence type="predicted"/>
<dbReference type="OrthoDB" id="5741703at2"/>